<evidence type="ECO:0000259" key="6">
    <source>
        <dbReference type="Pfam" id="PF25989"/>
    </source>
</evidence>
<dbReference type="Pfam" id="PF25917">
    <property type="entry name" value="BSH_RND"/>
    <property type="match status" value="1"/>
</dbReference>
<dbReference type="Gene3D" id="2.40.420.20">
    <property type="match status" value="1"/>
</dbReference>
<dbReference type="PANTHER" id="PTHR30469:SF15">
    <property type="entry name" value="HLYD FAMILY OF SECRETION PROTEINS"/>
    <property type="match status" value="1"/>
</dbReference>
<gene>
    <name evidence="7" type="ORF">ENO47_07450</name>
</gene>
<dbReference type="InterPro" id="IPR058792">
    <property type="entry name" value="Beta-barrel_RND_2"/>
</dbReference>
<dbReference type="Gene3D" id="2.40.50.100">
    <property type="match status" value="1"/>
</dbReference>
<evidence type="ECO:0000259" key="3">
    <source>
        <dbReference type="Pfam" id="PF25876"/>
    </source>
</evidence>
<dbReference type="InterPro" id="IPR058624">
    <property type="entry name" value="MdtA-like_HH"/>
</dbReference>
<dbReference type="Gene3D" id="2.40.30.170">
    <property type="match status" value="1"/>
</dbReference>
<dbReference type="InterPro" id="IPR058625">
    <property type="entry name" value="MdtA-like_BSH"/>
</dbReference>
<comment type="similarity">
    <text evidence="1">Belongs to the membrane fusion protein (MFP) (TC 8.A.1) family.</text>
</comment>
<protein>
    <submittedName>
        <fullName evidence="7">Efflux RND transporter periplasmic adaptor subunit</fullName>
    </submittedName>
</protein>
<feature type="domain" description="YknX-like C-terminal permuted SH3-like" evidence="6">
    <location>
        <begin position="280"/>
        <end position="348"/>
    </location>
</feature>
<dbReference type="Pfam" id="PF25954">
    <property type="entry name" value="Beta-barrel_RND_2"/>
    <property type="match status" value="1"/>
</dbReference>
<evidence type="ECO:0000256" key="1">
    <source>
        <dbReference type="ARBA" id="ARBA00009477"/>
    </source>
</evidence>
<feature type="domain" description="Multidrug resistance protein MdtA-like barrel-sandwich hybrid" evidence="4">
    <location>
        <begin position="60"/>
        <end position="197"/>
    </location>
</feature>
<proteinExistence type="inferred from homology"/>
<dbReference type="Pfam" id="PF25989">
    <property type="entry name" value="YknX_C"/>
    <property type="match status" value="1"/>
</dbReference>
<evidence type="ECO:0000256" key="2">
    <source>
        <dbReference type="SAM" id="Coils"/>
    </source>
</evidence>
<dbReference type="EMBL" id="DSFP01000065">
    <property type="protein sequence ID" value="HEW46480.1"/>
    <property type="molecule type" value="Genomic_DNA"/>
</dbReference>
<dbReference type="InterPro" id="IPR006143">
    <property type="entry name" value="RND_pump_MFP"/>
</dbReference>
<feature type="coiled-coil region" evidence="2">
    <location>
        <begin position="97"/>
        <end position="162"/>
    </location>
</feature>
<dbReference type="AlphaFoldDB" id="A0A7C2V450"/>
<evidence type="ECO:0000313" key="7">
    <source>
        <dbReference type="EMBL" id="HEW46480.1"/>
    </source>
</evidence>
<organism evidence="7">
    <name type="scientific">Hydrogenobacter sp</name>
    <dbReference type="NCBI Taxonomy" id="2152829"/>
    <lineage>
        <taxon>Bacteria</taxon>
        <taxon>Pseudomonadati</taxon>
        <taxon>Aquificota</taxon>
        <taxon>Aquificia</taxon>
        <taxon>Aquificales</taxon>
        <taxon>Aquificaceae</taxon>
        <taxon>Hydrogenobacter</taxon>
    </lineage>
</organism>
<dbReference type="PROSITE" id="PS51257">
    <property type="entry name" value="PROKAR_LIPOPROTEIN"/>
    <property type="match status" value="1"/>
</dbReference>
<accession>A0A7C2V450</accession>
<feature type="domain" description="CusB-like beta-barrel" evidence="5">
    <location>
        <begin position="206"/>
        <end position="272"/>
    </location>
</feature>
<feature type="domain" description="Multidrug resistance protein MdtA-like alpha-helical hairpin" evidence="3">
    <location>
        <begin position="98"/>
        <end position="165"/>
    </location>
</feature>
<dbReference type="Gene3D" id="1.10.287.470">
    <property type="entry name" value="Helix hairpin bin"/>
    <property type="match status" value="1"/>
</dbReference>
<dbReference type="NCBIfam" id="TIGR01730">
    <property type="entry name" value="RND_mfp"/>
    <property type="match status" value="1"/>
</dbReference>
<dbReference type="GO" id="GO:1990281">
    <property type="term" value="C:efflux pump complex"/>
    <property type="evidence" value="ECO:0007669"/>
    <property type="project" value="TreeGrafter"/>
</dbReference>
<dbReference type="SUPFAM" id="SSF111369">
    <property type="entry name" value="HlyD-like secretion proteins"/>
    <property type="match status" value="1"/>
</dbReference>
<comment type="caution">
    <text evidence="7">The sequence shown here is derived from an EMBL/GenBank/DDBJ whole genome shotgun (WGS) entry which is preliminary data.</text>
</comment>
<dbReference type="Pfam" id="PF25876">
    <property type="entry name" value="HH_MFP_RND"/>
    <property type="match status" value="1"/>
</dbReference>
<dbReference type="PANTHER" id="PTHR30469">
    <property type="entry name" value="MULTIDRUG RESISTANCE PROTEIN MDTA"/>
    <property type="match status" value="1"/>
</dbReference>
<keyword evidence="2" id="KW-0175">Coiled coil</keyword>
<dbReference type="InterPro" id="IPR058637">
    <property type="entry name" value="YknX-like_C"/>
</dbReference>
<name>A0A7C2V450_9AQUI</name>
<evidence type="ECO:0000259" key="5">
    <source>
        <dbReference type="Pfam" id="PF25954"/>
    </source>
</evidence>
<sequence length="349" mass="39490">MRKFLWLGILVLFVFSCQKKEVQKPQERKVVVSLYTVKSEEVPIEYATKGYFEGEKDIVLRPLVSGRVLSLFVDEGSLVKVGQPLLKIDPADYENTVRQIEAQISQAKANYENQKAIVERRRLLFEKELIAKEEYENVKTQLKAQEELIKSLYAQLSNARLNLERTTLMAPFSGYIAQRFVNVGDYITPQSQTFRLVALDPIRFVFQVPQEYLPYAKEGSTVKIKVEPLGDLEGRVFFVSPVADSSRLITIKAKLSNPKGDLKPGMYGEARLVIKTERAFAVPERAVVLQGNKNILWRIENGVAQAVEVEVLKQGQGSMVYVKGGLKEGDKIALDNAYVLQQGMKVEVR</sequence>
<evidence type="ECO:0000259" key="4">
    <source>
        <dbReference type="Pfam" id="PF25917"/>
    </source>
</evidence>
<dbReference type="GO" id="GO:0015562">
    <property type="term" value="F:efflux transmembrane transporter activity"/>
    <property type="evidence" value="ECO:0007669"/>
    <property type="project" value="TreeGrafter"/>
</dbReference>
<reference evidence="7" key="1">
    <citation type="journal article" date="2020" name="mSystems">
        <title>Genome- and Community-Level Interaction Insights into Carbon Utilization and Element Cycling Functions of Hydrothermarchaeota in Hydrothermal Sediment.</title>
        <authorList>
            <person name="Zhou Z."/>
            <person name="Liu Y."/>
            <person name="Xu W."/>
            <person name="Pan J."/>
            <person name="Luo Z.H."/>
            <person name="Li M."/>
        </authorList>
    </citation>
    <scope>NUCLEOTIDE SEQUENCE [LARGE SCALE GENOMIC DNA]</scope>
    <source>
        <strain evidence="7">SpSt-132</strain>
    </source>
</reference>